<dbReference type="eggNOG" id="COG0457">
    <property type="taxonomic scope" value="Bacteria"/>
</dbReference>
<name>A8ZWX2_DESOH</name>
<dbReference type="Proteomes" id="UP000008561">
    <property type="component" value="Chromosome"/>
</dbReference>
<dbReference type="InterPro" id="IPR011990">
    <property type="entry name" value="TPR-like_helical_dom_sf"/>
</dbReference>
<evidence type="ECO:0000313" key="2">
    <source>
        <dbReference type="Proteomes" id="UP000008561"/>
    </source>
</evidence>
<protein>
    <recommendedName>
        <fullName evidence="3">Tetratricopeptide repeat protein</fullName>
    </recommendedName>
</protein>
<dbReference type="AlphaFoldDB" id="A8ZWX2"/>
<proteinExistence type="predicted"/>
<keyword evidence="2" id="KW-1185">Reference proteome</keyword>
<sequence>MKKHRFFFGTAGFAGLVFVFIFPLIGHAAYVWDRHLPVPDDDPSWKTVARLWDNRWDGGRVIEDLIAVLHGLEEKYPDRIEPCLWLGRAYYIKGRDHAKTRKKSFAKAEAYAVKAHQIDGTDLNAFYILLNALSNCTDREYVHSTYGDWIYAVAPLPTGELLPDMPPSEKWSRAIVLWGQRADIDSLSASAQLFETMAADHPENLLAQMWACYACYNWGEYYTFNDAHDEMGVPLYKKAIAYAEAALRLNPHSVQAHYWRQVSMARKIQTANILTQAAHLNPIMEDLLFCVRENPTYDSCGPVFILATMVIEGGWVCRKGMEMAGYTVEMLFVLLETAEILYPDQTYIPYIHARLLENRDRPEAALPVLERLIQKGPPGPNDPRKIEKTEYYKDGIRLHRVLSERLATIGREER</sequence>
<evidence type="ECO:0008006" key="3">
    <source>
        <dbReference type="Google" id="ProtNLM"/>
    </source>
</evidence>
<organism evidence="1 2">
    <name type="scientific">Desulfosudis oleivorans (strain DSM 6200 / JCM 39069 / Hxd3)</name>
    <name type="common">Desulfococcus oleovorans</name>
    <dbReference type="NCBI Taxonomy" id="96561"/>
    <lineage>
        <taxon>Bacteria</taxon>
        <taxon>Pseudomonadati</taxon>
        <taxon>Thermodesulfobacteriota</taxon>
        <taxon>Desulfobacteria</taxon>
        <taxon>Desulfobacterales</taxon>
        <taxon>Desulfosudaceae</taxon>
        <taxon>Desulfosudis</taxon>
    </lineage>
</organism>
<dbReference type="EMBL" id="CP000859">
    <property type="protein sequence ID" value="ABW66828.1"/>
    <property type="molecule type" value="Genomic_DNA"/>
</dbReference>
<dbReference type="SUPFAM" id="SSF48452">
    <property type="entry name" value="TPR-like"/>
    <property type="match status" value="1"/>
</dbReference>
<dbReference type="Gene3D" id="1.25.40.10">
    <property type="entry name" value="Tetratricopeptide repeat domain"/>
    <property type="match status" value="1"/>
</dbReference>
<evidence type="ECO:0000313" key="1">
    <source>
        <dbReference type="EMBL" id="ABW66828.1"/>
    </source>
</evidence>
<dbReference type="RefSeq" id="WP_012174446.1">
    <property type="nucleotide sequence ID" value="NC_009943.1"/>
</dbReference>
<dbReference type="STRING" id="96561.Dole_1018"/>
<dbReference type="HOGENOM" id="CLU_688359_0_0_7"/>
<dbReference type="KEGG" id="dol:Dole_1018"/>
<accession>A8ZWX2</accession>
<gene>
    <name evidence="1" type="ordered locus">Dole_1018</name>
</gene>
<reference evidence="1 2" key="1">
    <citation type="submission" date="2007-10" db="EMBL/GenBank/DDBJ databases">
        <title>Complete sequence of Desulfococcus oleovorans Hxd3.</title>
        <authorList>
            <consortium name="US DOE Joint Genome Institute"/>
            <person name="Copeland A."/>
            <person name="Lucas S."/>
            <person name="Lapidus A."/>
            <person name="Barry K."/>
            <person name="Glavina del Rio T."/>
            <person name="Dalin E."/>
            <person name="Tice H."/>
            <person name="Pitluck S."/>
            <person name="Kiss H."/>
            <person name="Brettin T."/>
            <person name="Bruce D."/>
            <person name="Detter J.C."/>
            <person name="Han C."/>
            <person name="Schmutz J."/>
            <person name="Larimer F."/>
            <person name="Land M."/>
            <person name="Hauser L."/>
            <person name="Kyrpides N."/>
            <person name="Kim E."/>
            <person name="Wawrik B."/>
            <person name="Richardson P."/>
        </authorList>
    </citation>
    <scope>NUCLEOTIDE SEQUENCE [LARGE SCALE GENOMIC DNA]</scope>
    <source>
        <strain evidence="2">DSM 6200 / JCM 39069 / Hxd3</strain>
    </source>
</reference>